<evidence type="ECO:0008006" key="3">
    <source>
        <dbReference type="Google" id="ProtNLM"/>
    </source>
</evidence>
<comment type="caution">
    <text evidence="2">The sequence shown here is derived from an EMBL/GenBank/DDBJ whole genome shotgun (WGS) entry which is preliminary data.</text>
</comment>
<evidence type="ECO:0000256" key="1">
    <source>
        <dbReference type="SAM" id="MobiDB-lite"/>
    </source>
</evidence>
<name>A0A0F9EQP5_9ZZZZ</name>
<protein>
    <recommendedName>
        <fullName evidence="3">Protein Mom</fullName>
    </recommendedName>
</protein>
<accession>A0A0F9EQP5</accession>
<proteinExistence type="predicted"/>
<feature type="region of interest" description="Disordered" evidence="1">
    <location>
        <begin position="211"/>
        <end position="234"/>
    </location>
</feature>
<reference evidence="2" key="1">
    <citation type="journal article" date="2015" name="Nature">
        <title>Complex archaea that bridge the gap between prokaryotes and eukaryotes.</title>
        <authorList>
            <person name="Spang A."/>
            <person name="Saw J.H."/>
            <person name="Jorgensen S.L."/>
            <person name="Zaremba-Niedzwiedzka K."/>
            <person name="Martijn J."/>
            <person name="Lind A.E."/>
            <person name="van Eijk R."/>
            <person name="Schleper C."/>
            <person name="Guy L."/>
            <person name="Ettema T.J."/>
        </authorList>
    </citation>
    <scope>NUCLEOTIDE SEQUENCE</scope>
</reference>
<gene>
    <name evidence="2" type="ORF">LCGC14_2044850</name>
</gene>
<dbReference type="AlphaFoldDB" id="A0A0F9EQP5"/>
<sequence length="234" mass="26646">MSSRSELRLDWCPYNAAKFAVENWHYSKRMPIGKIVRIGVWENNGFIGAVLFSRGASHQLGQQYGLNQTQCCELTRVALKEHKTQVSRIVAVAVRMLKKHCPRLRLIVSFADPIQGHHGGIYQASNWTYTGKSLDTWEWFHEGRWKHVREVSGGAFGGERKIKNTFLLPRRRAIGKHRYLMPFDDEMRSTVEPMRKPYPKRAGSIDADALADQAGEGGSIPTSALHLDESRRNT</sequence>
<dbReference type="EMBL" id="LAZR01024042">
    <property type="protein sequence ID" value="KKL76443.1"/>
    <property type="molecule type" value="Genomic_DNA"/>
</dbReference>
<organism evidence="2">
    <name type="scientific">marine sediment metagenome</name>
    <dbReference type="NCBI Taxonomy" id="412755"/>
    <lineage>
        <taxon>unclassified sequences</taxon>
        <taxon>metagenomes</taxon>
        <taxon>ecological metagenomes</taxon>
    </lineage>
</organism>
<evidence type="ECO:0000313" key="2">
    <source>
        <dbReference type="EMBL" id="KKL76443.1"/>
    </source>
</evidence>
<dbReference type="Pfam" id="PF25680">
    <property type="entry name" value="Mom"/>
    <property type="match status" value="1"/>
</dbReference>
<dbReference type="InterPro" id="IPR057895">
    <property type="entry name" value="Mom"/>
</dbReference>